<dbReference type="RefSeq" id="WP_093711753.1">
    <property type="nucleotide sequence ID" value="NZ_FONG01000001.1"/>
</dbReference>
<gene>
    <name evidence="1" type="ORF">SAMN05216251_101555</name>
</gene>
<dbReference type="Proteomes" id="UP000199323">
    <property type="component" value="Unassembled WGS sequence"/>
</dbReference>
<proteinExistence type="predicted"/>
<evidence type="ECO:0008006" key="3">
    <source>
        <dbReference type="Google" id="ProtNLM"/>
    </source>
</evidence>
<sequence>MTPPPPPFRFSRGKDDLAFDPALDDEELVAARAGLAHGRWTEVRELLARTGENWDRRGHRLVVLGEGKSAAAWAGEWLLAEPESTDAVALAAFAAVFRATAGKQSAESARELCLRAARMTPRDPSPWLALLVLARRTGTDDDQVRAFDQARGRHRGHHHAHHLMTQCLAERQKTDGEDPFHEVYEFAEWAADEAGRGSPLTVLPLVALVERYRVLAAARVLPEAPDNLPYWGSPRARQSVRTAFDWWLEWDGSDHSRLLLDLNYLAYGKFHAGDTVEAAALFNRIGSEATRIPWSYPDRDPKKAFRAARNYALGFGRS</sequence>
<dbReference type="EMBL" id="FONG01000001">
    <property type="protein sequence ID" value="SFE11216.1"/>
    <property type="molecule type" value="Genomic_DNA"/>
</dbReference>
<dbReference type="AlphaFoldDB" id="A0A1I1XV57"/>
<reference evidence="1 2" key="1">
    <citation type="submission" date="2016-10" db="EMBL/GenBank/DDBJ databases">
        <authorList>
            <person name="de Groot N.N."/>
        </authorList>
    </citation>
    <scope>NUCLEOTIDE SEQUENCE [LARGE SCALE GENOMIC DNA]</scope>
    <source>
        <strain evidence="1 2">CGMCC 4.3510</strain>
    </source>
</reference>
<accession>A0A1I1XV57</accession>
<evidence type="ECO:0000313" key="2">
    <source>
        <dbReference type="Proteomes" id="UP000199323"/>
    </source>
</evidence>
<dbReference type="Gene3D" id="1.25.40.10">
    <property type="entry name" value="Tetratricopeptide repeat domain"/>
    <property type="match status" value="1"/>
</dbReference>
<name>A0A1I1XV57_9ACTN</name>
<dbReference type="STRING" id="380248.SAMN05216251_101555"/>
<evidence type="ECO:0000313" key="1">
    <source>
        <dbReference type="EMBL" id="SFE11216.1"/>
    </source>
</evidence>
<keyword evidence="2" id="KW-1185">Reference proteome</keyword>
<organism evidence="1 2">
    <name type="scientific">Actinacidiphila alni</name>
    <dbReference type="NCBI Taxonomy" id="380248"/>
    <lineage>
        <taxon>Bacteria</taxon>
        <taxon>Bacillati</taxon>
        <taxon>Actinomycetota</taxon>
        <taxon>Actinomycetes</taxon>
        <taxon>Kitasatosporales</taxon>
        <taxon>Streptomycetaceae</taxon>
        <taxon>Actinacidiphila</taxon>
    </lineage>
</organism>
<dbReference type="OrthoDB" id="7057927at2"/>
<dbReference type="InterPro" id="IPR011990">
    <property type="entry name" value="TPR-like_helical_dom_sf"/>
</dbReference>
<protein>
    <recommendedName>
        <fullName evidence="3">DUF4034 domain-containing protein</fullName>
    </recommendedName>
</protein>